<evidence type="ECO:0000313" key="2">
    <source>
        <dbReference type="EMBL" id="KAK3492094.1"/>
    </source>
</evidence>
<dbReference type="GeneID" id="87869865"/>
<reference evidence="2 3" key="1">
    <citation type="journal article" date="2023" name="Mol. Phylogenet. Evol.">
        <title>Genome-scale phylogeny and comparative genomics of the fungal order Sordariales.</title>
        <authorList>
            <person name="Hensen N."/>
            <person name="Bonometti L."/>
            <person name="Westerberg I."/>
            <person name="Brannstrom I.O."/>
            <person name="Guillou S."/>
            <person name="Cros-Aarteil S."/>
            <person name="Calhoun S."/>
            <person name="Haridas S."/>
            <person name="Kuo A."/>
            <person name="Mondo S."/>
            <person name="Pangilinan J."/>
            <person name="Riley R."/>
            <person name="LaButti K."/>
            <person name="Andreopoulos B."/>
            <person name="Lipzen A."/>
            <person name="Chen C."/>
            <person name="Yan M."/>
            <person name="Daum C."/>
            <person name="Ng V."/>
            <person name="Clum A."/>
            <person name="Steindorff A."/>
            <person name="Ohm R.A."/>
            <person name="Martin F."/>
            <person name="Silar P."/>
            <person name="Natvig D.O."/>
            <person name="Lalanne C."/>
            <person name="Gautier V."/>
            <person name="Ament-Velasquez S.L."/>
            <person name="Kruys A."/>
            <person name="Hutchinson M.I."/>
            <person name="Powell A.J."/>
            <person name="Barry K."/>
            <person name="Miller A.N."/>
            <person name="Grigoriev I.V."/>
            <person name="Debuchy R."/>
            <person name="Gladieux P."/>
            <person name="Hiltunen Thoren M."/>
            <person name="Johannesson H."/>
        </authorList>
    </citation>
    <scope>NUCLEOTIDE SEQUENCE [LARGE SCALE GENOMIC DNA]</scope>
    <source>
        <strain evidence="2 3">FGSC 10403</strain>
    </source>
</reference>
<sequence>MGNIEDHRIDHHTSVEMKDHLWARRIGSINFTGPAHVLHLPGLTPSSRPYPTSRACDGHGDLPTDSATPELCLLRCPSTPMSIPQHWQPKSSNRRQPPQSQLHSHQHMSNICDVPCAVLPVNIASCLFTARQSEGKSFRQNFFLARLSHSVHRLAHYQVRLVSVRTNYSGSGVWPKHDHSPTALHTPSHMSVSADIATGHSEANLKPPSM</sequence>
<feature type="compositionally biased region" description="Polar residues" evidence="1">
    <location>
        <begin position="88"/>
        <end position="98"/>
    </location>
</feature>
<accession>A0AAJ0MQY5</accession>
<evidence type="ECO:0000256" key="1">
    <source>
        <dbReference type="SAM" id="MobiDB-lite"/>
    </source>
</evidence>
<gene>
    <name evidence="2" type="ORF">B0T23DRAFT_134245</name>
</gene>
<dbReference type="Proteomes" id="UP001285908">
    <property type="component" value="Unassembled WGS sequence"/>
</dbReference>
<evidence type="ECO:0000313" key="3">
    <source>
        <dbReference type="Proteomes" id="UP001285908"/>
    </source>
</evidence>
<dbReference type="AlphaFoldDB" id="A0AAJ0MQY5"/>
<comment type="caution">
    <text evidence="2">The sequence shown here is derived from an EMBL/GenBank/DDBJ whole genome shotgun (WGS) entry which is preliminary data.</text>
</comment>
<feature type="region of interest" description="Disordered" evidence="1">
    <location>
        <begin position="83"/>
        <end position="106"/>
    </location>
</feature>
<keyword evidence="3" id="KW-1185">Reference proteome</keyword>
<organism evidence="2 3">
    <name type="scientific">Neurospora hispaniola</name>
    <dbReference type="NCBI Taxonomy" id="588809"/>
    <lineage>
        <taxon>Eukaryota</taxon>
        <taxon>Fungi</taxon>
        <taxon>Dikarya</taxon>
        <taxon>Ascomycota</taxon>
        <taxon>Pezizomycotina</taxon>
        <taxon>Sordariomycetes</taxon>
        <taxon>Sordariomycetidae</taxon>
        <taxon>Sordariales</taxon>
        <taxon>Sordariaceae</taxon>
        <taxon>Neurospora</taxon>
    </lineage>
</organism>
<name>A0AAJ0MQY5_9PEZI</name>
<proteinExistence type="predicted"/>
<protein>
    <submittedName>
        <fullName evidence="2">Uncharacterized protein</fullName>
    </submittedName>
</protein>
<dbReference type="RefSeq" id="XP_062692552.1">
    <property type="nucleotide sequence ID" value="XM_062832243.1"/>
</dbReference>
<dbReference type="EMBL" id="JAULSX010000004">
    <property type="protein sequence ID" value="KAK3492094.1"/>
    <property type="molecule type" value="Genomic_DNA"/>
</dbReference>